<dbReference type="InterPro" id="IPR036365">
    <property type="entry name" value="PGBD-like_sf"/>
</dbReference>
<dbReference type="CDD" id="cd12797">
    <property type="entry name" value="M23_peptidase"/>
    <property type="match status" value="1"/>
</dbReference>
<dbReference type="Proteomes" id="UP001156831">
    <property type="component" value="Unassembled WGS sequence"/>
</dbReference>
<evidence type="ECO:0000259" key="2">
    <source>
        <dbReference type="Pfam" id="PF01471"/>
    </source>
</evidence>
<evidence type="ECO:0000313" key="6">
    <source>
        <dbReference type="Proteomes" id="UP001156831"/>
    </source>
</evidence>
<comment type="caution">
    <text evidence="5">The sequence shown here is derived from an EMBL/GenBank/DDBJ whole genome shotgun (WGS) entry which is preliminary data.</text>
</comment>
<feature type="compositionally biased region" description="Basic and acidic residues" evidence="1">
    <location>
        <begin position="380"/>
        <end position="394"/>
    </location>
</feature>
<dbReference type="RefSeq" id="WP_280600735.1">
    <property type="nucleotide sequence ID" value="NZ_JARXRN010000021.1"/>
</dbReference>
<name>A0ABT6JHP6_9GAMM</name>
<evidence type="ECO:0000259" key="4">
    <source>
        <dbReference type="Pfam" id="PF20410"/>
    </source>
</evidence>
<keyword evidence="6" id="KW-1185">Reference proteome</keyword>
<dbReference type="Pfam" id="PF01471">
    <property type="entry name" value="PG_binding_1"/>
    <property type="match status" value="1"/>
</dbReference>
<accession>A0ABT6JHP6</accession>
<feature type="domain" description="X-Tfes XVIPCD" evidence="4">
    <location>
        <begin position="386"/>
        <end position="495"/>
    </location>
</feature>
<dbReference type="InterPro" id="IPR011055">
    <property type="entry name" value="Dup_hybrid_motif"/>
</dbReference>
<dbReference type="SUPFAM" id="SSF47090">
    <property type="entry name" value="PGBD-like"/>
    <property type="match status" value="1"/>
</dbReference>
<dbReference type="InterPro" id="IPR002477">
    <property type="entry name" value="Peptidoglycan-bd-like"/>
</dbReference>
<dbReference type="InterPro" id="IPR046519">
    <property type="entry name" value="X-Tfes_XVIPCD"/>
</dbReference>
<dbReference type="Gene3D" id="2.70.70.10">
    <property type="entry name" value="Glucose Permease (Domain IIA)"/>
    <property type="match status" value="1"/>
</dbReference>
<organism evidence="5 6">
    <name type="scientific">Luteimonas rhizosphaericola</name>
    <dbReference type="NCBI Taxonomy" id="3042024"/>
    <lineage>
        <taxon>Bacteria</taxon>
        <taxon>Pseudomonadati</taxon>
        <taxon>Pseudomonadota</taxon>
        <taxon>Gammaproteobacteria</taxon>
        <taxon>Lysobacterales</taxon>
        <taxon>Lysobacteraceae</taxon>
        <taxon>Luteimonas</taxon>
    </lineage>
</organism>
<dbReference type="InterPro" id="IPR036366">
    <property type="entry name" value="PGBDSf"/>
</dbReference>
<dbReference type="Gene3D" id="1.10.101.10">
    <property type="entry name" value="PGBD-like superfamily/PGBD"/>
    <property type="match status" value="1"/>
</dbReference>
<evidence type="ECO:0000259" key="3">
    <source>
        <dbReference type="Pfam" id="PF01551"/>
    </source>
</evidence>
<proteinExistence type="predicted"/>
<dbReference type="Pfam" id="PF20410">
    <property type="entry name" value="X-Tfes_XVIPCD"/>
    <property type="match status" value="1"/>
</dbReference>
<dbReference type="InterPro" id="IPR016047">
    <property type="entry name" value="M23ase_b-sheet_dom"/>
</dbReference>
<dbReference type="SUPFAM" id="SSF51261">
    <property type="entry name" value="Duplicated hybrid motif"/>
    <property type="match status" value="1"/>
</dbReference>
<reference evidence="5 6" key="1">
    <citation type="submission" date="2023-04" db="EMBL/GenBank/DDBJ databases">
        <title>Luteimonas sp. M1R5S18.</title>
        <authorList>
            <person name="Sun J.-Q."/>
        </authorList>
    </citation>
    <scope>NUCLEOTIDE SEQUENCE [LARGE SCALE GENOMIC DNA]</scope>
    <source>
        <strain evidence="5 6">M1R5S18</strain>
    </source>
</reference>
<dbReference type="EMBL" id="JARXRN010000021">
    <property type="protein sequence ID" value="MDH5830192.1"/>
    <property type="molecule type" value="Genomic_DNA"/>
</dbReference>
<feature type="domain" description="Peptidoglycan binding-like" evidence="2">
    <location>
        <begin position="237"/>
        <end position="295"/>
    </location>
</feature>
<evidence type="ECO:0000313" key="5">
    <source>
        <dbReference type="EMBL" id="MDH5830192.1"/>
    </source>
</evidence>
<feature type="compositionally biased region" description="Basic and acidic residues" evidence="1">
    <location>
        <begin position="357"/>
        <end position="373"/>
    </location>
</feature>
<protein>
    <submittedName>
        <fullName evidence="5">Peptidoglycan-binding protein</fullName>
    </submittedName>
</protein>
<gene>
    <name evidence="5" type="ORF">QFW80_06630</name>
</gene>
<dbReference type="Pfam" id="PF01551">
    <property type="entry name" value="Peptidase_M23"/>
    <property type="match status" value="1"/>
</dbReference>
<sequence length="524" mass="56834">MATGRTFRVEQLGAPKGTRDLQVNEAVVDLEDLVTHHPRANRHIHMRDGAVFGAEDQQPRYRGGDRSYAFVSGEFQETIDATTDRYGSLKPDQVLIVKDFILEDPAPPPGKRPREIGVPAPVGGIVSMVRQSGGMVEIIDRQGGEVVARIRHLDPVSVRVGDTVEYGQSLGVQGNRGLPRTAGVHVHIEVDTRYYRQFEHYIEDLASGRLTVEAEHRRDLGARAVEEDGILRLGETSDRIATVQRALAADGYRATGDRPITIDGVYRLDMQGALLAFQQDHRIPRTGDVDPATVQVALRVNLDRPLGPLGPLGSAPPAPVAAIEVLPSAMRELELGLDPRFTPRPGQPAPDAGHPADPARTRREPREHGHPFHDPAPMLERARTPDDPGHPDHALRERIRDGVRALDAGAGKRWDADSERLSAGLLVCARAAGFDAGDALHVATSRATDVAGGGEFVFLVRHGPTASPDPAANLARLRVTDALSTPVEQHYAQLERFEPQRDPAFAATRAPAVEPARHDAPGLG</sequence>
<feature type="region of interest" description="Disordered" evidence="1">
    <location>
        <begin position="338"/>
        <end position="394"/>
    </location>
</feature>
<evidence type="ECO:0000256" key="1">
    <source>
        <dbReference type="SAM" id="MobiDB-lite"/>
    </source>
</evidence>
<feature type="domain" description="M23ase beta-sheet core" evidence="3">
    <location>
        <begin position="118"/>
        <end position="191"/>
    </location>
</feature>